<evidence type="ECO:0000313" key="2">
    <source>
        <dbReference type="EMBL" id="AJT39580.1"/>
    </source>
</evidence>
<evidence type="ECO:0000256" key="1">
    <source>
        <dbReference type="SAM" id="MobiDB-lite"/>
    </source>
</evidence>
<dbReference type="EMBL" id="KP642121">
    <property type="protein sequence ID" value="AJT39580.1"/>
    <property type="molecule type" value="Genomic_RNA"/>
</dbReference>
<feature type="compositionally biased region" description="Low complexity" evidence="1">
    <location>
        <begin position="197"/>
        <end position="213"/>
    </location>
</feature>
<dbReference type="EMBL" id="KP642124">
    <property type="protein sequence ID" value="AJT39586.1"/>
    <property type="molecule type" value="Genomic_RNA"/>
</dbReference>
<organism evidence="2">
    <name type="scientific">dsRNA virus environmental sample</name>
    <dbReference type="NCBI Taxonomy" id="1075826"/>
    <lineage>
        <taxon>Viruses</taxon>
        <taxon>Riboviria</taxon>
        <taxon>dsRNA viruses</taxon>
        <taxon>environmental samples</taxon>
    </lineage>
</organism>
<name>A0A0D4BTU6_9VIRU</name>
<sequence>MNTRSKKTIQVQFDKQEIEISIPEETLSLSTFEVEQTSSAMSLPTHGTGEPGLPDPGLESSVANIALGQVPMDQDLGPVLMGGQPLSVDFVAMESRGPDWLLSLSNVLAEAHNAFKESAALKGSSGKTPEPEPTAVEELQDKWIDMGFEEKFIPDINWAKTLQTGEIHLASKSKGNSEFIKYAAREPSMRARAPAVRAPKGAAGPSAPRSAPPMQVDNELVGNFDNPIVGRDGAGGPRESAVVAAQAGEAAEASLPITIQRATKAGKPDFYDPSGKLGDHSIHTCGVTPIASIDKSGAYQNIIEQVTELLRATDEHVLVMPYGVRISGRVGLPSRGIDAPFAQVHTDMWRRYRANQVPRITKIRWSDAVAEGSVSPIEVERFMPNLHSELRVISSTLRGATSMSNAFANLMVTLLPDNTFSYELTSLYVVLFILADYRYFLDLDAIVPGRGVVPADVITTIETTAEDAQAAIMAGAANEAIVSGRLCLRRRYLSDADINVMRALATGPAIYLLAEGERRFIHGRFETEPIRFAIWESGQIILPQEAVPTYNDLLSFATKLAIMLDAKDACVLGFVRAYTLLNGRNVPDRRGDTSTWIMSTLEAEVVYMPKPSGRHFLWSMLTCSYVYTYAKENYDNEYVALTNLDCHQLVKTGSTIATVYSLALSSTLNDLNITGANLNTWASKQQVVVTAFFSQFANKPSLALRPFIFSVPCSIVTQMTGMVISNRCFMTSYWCNGFSHVGNIPNNRGWERQWGNHVPYLVRPESLAWLLSTWLSVWGLCGPKPIVNIAHDMFCVGPADSQGLMFWKGDKNYEVVRDSTSPWFYIPYGLTLLNALAQHYRIAVPWPIALRGMRKSTTGTALLDPVYRLANNIQPMFDGATHSYLPGTLLTYSWATDEILVPTLRKRDVGNMMWTVLQDLRLDQTMFAGFNNRSTMANLAIRNDTFNMMSYFAGHSGAGEGPSQPMLGTGQQEEN</sequence>
<feature type="region of interest" description="Disordered" evidence="1">
    <location>
        <begin position="37"/>
        <end position="58"/>
    </location>
</feature>
<feature type="region of interest" description="Disordered" evidence="1">
    <location>
        <begin position="191"/>
        <end position="213"/>
    </location>
</feature>
<accession>A0A0D4BTU6</accession>
<proteinExistence type="predicted"/>
<reference evidence="2" key="1">
    <citation type="journal article" date="2015" name="Front. Microbiol.">
        <title>RNA shotgun metagenomic sequencing of northern California (USA) mosquitoes uncovers viruses, bacteria, and fungi.</title>
        <authorList>
            <person name="Chandler J.A."/>
            <person name="Liu R.M."/>
            <person name="Bennett S.N."/>
        </authorList>
    </citation>
    <scope>NUCLEOTIDE SEQUENCE</scope>
</reference>
<protein>
    <submittedName>
        <fullName evidence="2">Proline-alanine-rich protein</fullName>
    </submittedName>
</protein>